<dbReference type="Pfam" id="PF11951">
    <property type="entry name" value="Fungal_trans_2"/>
    <property type="match status" value="1"/>
</dbReference>
<protein>
    <recommendedName>
        <fullName evidence="9">Zn(2)-C6 fungal-type domain-containing protein</fullName>
    </recommendedName>
</protein>
<name>A0A6A6XA99_9PLEO</name>
<evidence type="ECO:0000313" key="8">
    <source>
        <dbReference type="Proteomes" id="UP000799757"/>
    </source>
</evidence>
<organism evidence="7 8">
    <name type="scientific">Melanomma pulvis-pyrius CBS 109.77</name>
    <dbReference type="NCBI Taxonomy" id="1314802"/>
    <lineage>
        <taxon>Eukaryota</taxon>
        <taxon>Fungi</taxon>
        <taxon>Dikarya</taxon>
        <taxon>Ascomycota</taxon>
        <taxon>Pezizomycotina</taxon>
        <taxon>Dothideomycetes</taxon>
        <taxon>Pleosporomycetidae</taxon>
        <taxon>Pleosporales</taxon>
        <taxon>Melanommataceae</taxon>
        <taxon>Melanomma</taxon>
    </lineage>
</organism>
<evidence type="ECO:0000256" key="3">
    <source>
        <dbReference type="PROSITE-ProRule" id="PRU00723"/>
    </source>
</evidence>
<feature type="domain" description="C3H1-type" evidence="6">
    <location>
        <begin position="11"/>
        <end position="41"/>
    </location>
</feature>
<evidence type="ECO:0008006" key="9">
    <source>
        <dbReference type="Google" id="ProtNLM"/>
    </source>
</evidence>
<dbReference type="PROSITE" id="PS00463">
    <property type="entry name" value="ZN2_CY6_FUNGAL_1"/>
    <property type="match status" value="1"/>
</dbReference>
<dbReference type="CDD" id="cd00067">
    <property type="entry name" value="GAL4"/>
    <property type="match status" value="1"/>
</dbReference>
<comment type="subcellular location">
    <subcellularLocation>
        <location evidence="1">Nucleus</location>
    </subcellularLocation>
</comment>
<dbReference type="GO" id="GO:0000981">
    <property type="term" value="F:DNA-binding transcription factor activity, RNA polymerase II-specific"/>
    <property type="evidence" value="ECO:0007669"/>
    <property type="project" value="InterPro"/>
</dbReference>
<dbReference type="SMART" id="SM00066">
    <property type="entry name" value="GAL4"/>
    <property type="match status" value="1"/>
</dbReference>
<keyword evidence="2" id="KW-0539">Nucleus</keyword>
<proteinExistence type="predicted"/>
<keyword evidence="8" id="KW-1185">Reference proteome</keyword>
<dbReference type="PROSITE" id="PS50048">
    <property type="entry name" value="ZN2_CY6_FUNGAL_2"/>
    <property type="match status" value="1"/>
</dbReference>
<sequence>MPPSRACWNCRKMRKKCDLYRPICGRCTRRGTACHYKHDNKPEWMDGGVKEERMAAQMRGEREETLRRRRESAVHVSSDDVPVAEDSTGEASVPPQSPARDLATPTSDLQETSPGTSNYGMELRSKTSKLFPQSGEPFGRSDTILIMFYLEHLLPFLFPFYRPSILEGGRAWIFEMMISSPVVRQATLCQSSYFFSLVRGTADLGGARDELLAQITDAIAILRQALDFMKASGFRDHLHSAVRAMASIMQIQRFELAVLSFRNWQVHLSAAVAVFRKLLECVVESREPRSRFNAIMNSLGPPSSLSPPQNDQIPSAEKAAFGFSSPLVILDDIIASIALQEQPQLYEYHDSLLGDTEGTGEPPINLEAVIGVKNWVILQIGEIAALEAWHQQCKRARNLDAMELVHRATLIKKSIVAPFKELEKELVVVQKERSLLDNFIPAPSQGSLVSLVWAHAALISLSVVQVGWQPTDSKVHYHVTQVINLLNRRRSRALLRTMVWPLCVAGCLAVPELEVHFRALVETLQPPSIFGTAHKALEIMENVWSNREADVVATRNLATCFRIQGDVVLLV</sequence>
<dbReference type="PANTHER" id="PTHR37534">
    <property type="entry name" value="TRANSCRIPTIONAL ACTIVATOR PROTEIN UGA3"/>
    <property type="match status" value="1"/>
</dbReference>
<dbReference type="InterPro" id="IPR036864">
    <property type="entry name" value="Zn2-C6_fun-type_DNA-bd_sf"/>
</dbReference>
<dbReference type="GO" id="GO:0005634">
    <property type="term" value="C:nucleus"/>
    <property type="evidence" value="ECO:0007669"/>
    <property type="project" value="UniProtKB-SubCell"/>
</dbReference>
<evidence type="ECO:0000259" key="6">
    <source>
        <dbReference type="PROSITE" id="PS50103"/>
    </source>
</evidence>
<accession>A0A6A6XA99</accession>
<keyword evidence="3" id="KW-0862">Zinc</keyword>
<evidence type="ECO:0000256" key="1">
    <source>
        <dbReference type="ARBA" id="ARBA00004123"/>
    </source>
</evidence>
<dbReference type="InterPro" id="IPR000571">
    <property type="entry name" value="Znf_CCCH"/>
</dbReference>
<evidence type="ECO:0000259" key="5">
    <source>
        <dbReference type="PROSITE" id="PS50048"/>
    </source>
</evidence>
<dbReference type="InterPro" id="IPR021858">
    <property type="entry name" value="Fun_TF"/>
</dbReference>
<dbReference type="Gene3D" id="4.10.240.10">
    <property type="entry name" value="Zn(2)-C6 fungal-type DNA-binding domain"/>
    <property type="match status" value="1"/>
</dbReference>
<evidence type="ECO:0000313" key="7">
    <source>
        <dbReference type="EMBL" id="KAF2792697.1"/>
    </source>
</evidence>
<dbReference type="Proteomes" id="UP000799757">
    <property type="component" value="Unassembled WGS sequence"/>
</dbReference>
<gene>
    <name evidence="7" type="ORF">K505DRAFT_307193</name>
</gene>
<reference evidence="7" key="1">
    <citation type="journal article" date="2020" name="Stud. Mycol.">
        <title>101 Dothideomycetes genomes: a test case for predicting lifestyles and emergence of pathogens.</title>
        <authorList>
            <person name="Haridas S."/>
            <person name="Albert R."/>
            <person name="Binder M."/>
            <person name="Bloem J."/>
            <person name="Labutti K."/>
            <person name="Salamov A."/>
            <person name="Andreopoulos B."/>
            <person name="Baker S."/>
            <person name="Barry K."/>
            <person name="Bills G."/>
            <person name="Bluhm B."/>
            <person name="Cannon C."/>
            <person name="Castanera R."/>
            <person name="Culley D."/>
            <person name="Daum C."/>
            <person name="Ezra D."/>
            <person name="Gonzalez J."/>
            <person name="Henrissat B."/>
            <person name="Kuo A."/>
            <person name="Liang C."/>
            <person name="Lipzen A."/>
            <person name="Lutzoni F."/>
            <person name="Magnuson J."/>
            <person name="Mondo S."/>
            <person name="Nolan M."/>
            <person name="Ohm R."/>
            <person name="Pangilinan J."/>
            <person name="Park H.-J."/>
            <person name="Ramirez L."/>
            <person name="Alfaro M."/>
            <person name="Sun H."/>
            <person name="Tritt A."/>
            <person name="Yoshinaga Y."/>
            <person name="Zwiers L.-H."/>
            <person name="Turgeon B."/>
            <person name="Goodwin S."/>
            <person name="Spatafora J."/>
            <person name="Crous P."/>
            <person name="Grigoriev I."/>
        </authorList>
    </citation>
    <scope>NUCLEOTIDE SEQUENCE</scope>
    <source>
        <strain evidence="7">CBS 109.77</strain>
    </source>
</reference>
<dbReference type="PROSITE" id="PS50103">
    <property type="entry name" value="ZF_C3H1"/>
    <property type="match status" value="1"/>
</dbReference>
<evidence type="ECO:0000256" key="2">
    <source>
        <dbReference type="ARBA" id="ARBA00023242"/>
    </source>
</evidence>
<keyword evidence="3" id="KW-0863">Zinc-finger</keyword>
<dbReference type="EMBL" id="MU001958">
    <property type="protein sequence ID" value="KAF2792697.1"/>
    <property type="molecule type" value="Genomic_DNA"/>
</dbReference>
<dbReference type="SUPFAM" id="SSF57701">
    <property type="entry name" value="Zn2/Cys6 DNA-binding domain"/>
    <property type="match status" value="1"/>
</dbReference>
<dbReference type="GO" id="GO:0008270">
    <property type="term" value="F:zinc ion binding"/>
    <property type="evidence" value="ECO:0007669"/>
    <property type="project" value="UniProtKB-KW"/>
</dbReference>
<dbReference type="AlphaFoldDB" id="A0A6A6XA99"/>
<dbReference type="OrthoDB" id="5213892at2759"/>
<feature type="compositionally biased region" description="Polar residues" evidence="4">
    <location>
        <begin position="104"/>
        <end position="119"/>
    </location>
</feature>
<evidence type="ECO:0000256" key="4">
    <source>
        <dbReference type="SAM" id="MobiDB-lite"/>
    </source>
</evidence>
<feature type="domain" description="Zn(2)-C6 fungal-type" evidence="5">
    <location>
        <begin position="6"/>
        <end position="36"/>
    </location>
</feature>
<dbReference type="Pfam" id="PF00172">
    <property type="entry name" value="Zn_clus"/>
    <property type="match status" value="1"/>
</dbReference>
<feature type="zinc finger region" description="C3H1-type" evidence="3">
    <location>
        <begin position="11"/>
        <end position="41"/>
    </location>
</feature>
<keyword evidence="3" id="KW-0479">Metal-binding</keyword>
<dbReference type="PANTHER" id="PTHR37534:SF20">
    <property type="entry name" value="PRO1A C6 ZINK-FINGER PROTEIN"/>
    <property type="match status" value="1"/>
</dbReference>
<feature type="region of interest" description="Disordered" evidence="4">
    <location>
        <begin position="58"/>
        <end position="122"/>
    </location>
</feature>
<dbReference type="InterPro" id="IPR001138">
    <property type="entry name" value="Zn2Cys6_DnaBD"/>
</dbReference>